<dbReference type="Proteomes" id="UP000664169">
    <property type="component" value="Unassembled WGS sequence"/>
</dbReference>
<protein>
    <submittedName>
        <fullName evidence="1">Uncharacterized protein</fullName>
    </submittedName>
</protein>
<dbReference type="OrthoDB" id="5382514at2759"/>
<proteinExistence type="predicted"/>
<gene>
    <name evidence="1" type="ORF">GOMPHAMPRED_005961</name>
</gene>
<dbReference type="EMBL" id="CAJPDQ010000039">
    <property type="protein sequence ID" value="CAF9931584.1"/>
    <property type="molecule type" value="Genomic_DNA"/>
</dbReference>
<sequence length="274" mass="30518">MITFLLPQVLIPLSSIKLGRFVTSIDNPHQDFHDPSYYSTLHPLISVRSSYGGRGHESRTSSFTSALTSLLSAGFSRRSGSNITIETSLVQTYMLPNSTQWFEEAISLEETRRWVEKCIDQGDDLYFVVGFHTIMDAQIIHEAANRNERTRQVGLPVGLALNAAGIIAPLGGLADPQLGASSGSSQGVVQQFEAPGEQVCGFQYRKVCHRWLSSKNIDNASLAKTSHWSVGDRWRDEEEGIEDILQVEIVNLDRPEGEWDEQLVDDEVLLIRLS</sequence>
<evidence type="ECO:0000313" key="1">
    <source>
        <dbReference type="EMBL" id="CAF9931584.1"/>
    </source>
</evidence>
<reference evidence="1" key="1">
    <citation type="submission" date="2021-03" db="EMBL/GenBank/DDBJ databases">
        <authorList>
            <person name="Tagirdzhanova G."/>
        </authorList>
    </citation>
    <scope>NUCLEOTIDE SEQUENCE</scope>
</reference>
<evidence type="ECO:0000313" key="2">
    <source>
        <dbReference type="Proteomes" id="UP000664169"/>
    </source>
</evidence>
<accession>A0A8H3IXW9</accession>
<name>A0A8H3IXW9_9LECA</name>
<dbReference type="AlphaFoldDB" id="A0A8H3IXW9"/>
<organism evidence="1 2">
    <name type="scientific">Gomphillus americanus</name>
    <dbReference type="NCBI Taxonomy" id="1940652"/>
    <lineage>
        <taxon>Eukaryota</taxon>
        <taxon>Fungi</taxon>
        <taxon>Dikarya</taxon>
        <taxon>Ascomycota</taxon>
        <taxon>Pezizomycotina</taxon>
        <taxon>Lecanoromycetes</taxon>
        <taxon>OSLEUM clade</taxon>
        <taxon>Ostropomycetidae</taxon>
        <taxon>Ostropales</taxon>
        <taxon>Graphidaceae</taxon>
        <taxon>Gomphilloideae</taxon>
        <taxon>Gomphillus</taxon>
    </lineage>
</organism>
<keyword evidence="2" id="KW-1185">Reference proteome</keyword>
<comment type="caution">
    <text evidence="1">The sequence shown here is derived from an EMBL/GenBank/DDBJ whole genome shotgun (WGS) entry which is preliminary data.</text>
</comment>